<proteinExistence type="predicted"/>
<evidence type="ECO:0000313" key="8">
    <source>
        <dbReference type="EMBL" id="KXS18266.1"/>
    </source>
</evidence>
<dbReference type="InterPro" id="IPR027359">
    <property type="entry name" value="Volt_channel_dom_sf"/>
</dbReference>
<feature type="transmembrane region" description="Helical" evidence="6">
    <location>
        <begin position="391"/>
        <end position="414"/>
    </location>
</feature>
<dbReference type="EMBL" id="KQ965743">
    <property type="protein sequence ID" value="KXS18266.1"/>
    <property type="molecule type" value="Genomic_DNA"/>
</dbReference>
<keyword evidence="3 6" id="KW-1133">Transmembrane helix</keyword>
<feature type="compositionally biased region" description="Polar residues" evidence="5">
    <location>
        <begin position="38"/>
        <end position="56"/>
    </location>
</feature>
<keyword evidence="4 6" id="KW-0472">Membrane</keyword>
<dbReference type="InterPro" id="IPR005821">
    <property type="entry name" value="Ion_trans_dom"/>
</dbReference>
<dbReference type="Gene3D" id="1.20.120.350">
    <property type="entry name" value="Voltage-gated potassium channels. Chain C"/>
    <property type="match status" value="2"/>
</dbReference>
<keyword evidence="9" id="KW-1185">Reference proteome</keyword>
<evidence type="ECO:0000256" key="4">
    <source>
        <dbReference type="ARBA" id="ARBA00023136"/>
    </source>
</evidence>
<feature type="domain" description="Ion transport" evidence="7">
    <location>
        <begin position="493"/>
        <end position="595"/>
    </location>
</feature>
<dbReference type="PANTHER" id="PTHR10037:SF62">
    <property type="entry name" value="SODIUM CHANNEL PROTEIN 60E"/>
    <property type="match status" value="1"/>
</dbReference>
<organism evidence="8 9">
    <name type="scientific">Gonapodya prolifera (strain JEL478)</name>
    <name type="common">Monoblepharis prolifera</name>
    <dbReference type="NCBI Taxonomy" id="1344416"/>
    <lineage>
        <taxon>Eukaryota</taxon>
        <taxon>Fungi</taxon>
        <taxon>Fungi incertae sedis</taxon>
        <taxon>Chytridiomycota</taxon>
        <taxon>Chytridiomycota incertae sedis</taxon>
        <taxon>Monoblepharidomycetes</taxon>
        <taxon>Monoblepharidales</taxon>
        <taxon>Gonapodyaceae</taxon>
        <taxon>Gonapodya</taxon>
    </lineage>
</organism>
<dbReference type="InterPro" id="IPR043203">
    <property type="entry name" value="VGCC_Ca_Na"/>
</dbReference>
<protein>
    <recommendedName>
        <fullName evidence="7">Ion transport domain-containing protein</fullName>
    </recommendedName>
</protein>
<dbReference type="SUPFAM" id="SSF81324">
    <property type="entry name" value="Voltage-gated potassium channels"/>
    <property type="match status" value="2"/>
</dbReference>
<dbReference type="PANTHER" id="PTHR10037">
    <property type="entry name" value="VOLTAGE-GATED CATION CHANNEL CALCIUM AND SODIUM"/>
    <property type="match status" value="1"/>
</dbReference>
<dbReference type="Gene3D" id="1.10.287.70">
    <property type="match status" value="1"/>
</dbReference>
<evidence type="ECO:0000256" key="6">
    <source>
        <dbReference type="SAM" id="Phobius"/>
    </source>
</evidence>
<feature type="transmembrane region" description="Helical" evidence="6">
    <location>
        <begin position="220"/>
        <end position="240"/>
    </location>
</feature>
<gene>
    <name evidence="8" type="ORF">M427DRAFT_68034</name>
</gene>
<dbReference type="AlphaFoldDB" id="A0A139ANF5"/>
<feature type="transmembrane region" description="Helical" evidence="6">
    <location>
        <begin position="563"/>
        <end position="585"/>
    </location>
</feature>
<accession>A0A139ANF5</accession>
<evidence type="ECO:0000256" key="3">
    <source>
        <dbReference type="ARBA" id="ARBA00022989"/>
    </source>
</evidence>
<evidence type="ECO:0000256" key="5">
    <source>
        <dbReference type="SAM" id="MobiDB-lite"/>
    </source>
</evidence>
<reference evidence="8 9" key="1">
    <citation type="journal article" date="2015" name="Genome Biol. Evol.">
        <title>Phylogenomic analyses indicate that early fungi evolved digesting cell walls of algal ancestors of land plants.</title>
        <authorList>
            <person name="Chang Y."/>
            <person name="Wang S."/>
            <person name="Sekimoto S."/>
            <person name="Aerts A.L."/>
            <person name="Choi C."/>
            <person name="Clum A."/>
            <person name="LaButti K.M."/>
            <person name="Lindquist E.A."/>
            <person name="Yee Ngan C."/>
            <person name="Ohm R.A."/>
            <person name="Salamov A.A."/>
            <person name="Grigoriev I.V."/>
            <person name="Spatafora J.W."/>
            <person name="Berbee M.L."/>
        </authorList>
    </citation>
    <scope>NUCLEOTIDE SEQUENCE [LARGE SCALE GENOMIC DNA]</scope>
    <source>
        <strain evidence="8 9">JEL478</strain>
    </source>
</reference>
<feature type="domain" description="Ion transport" evidence="7">
    <location>
        <begin position="155"/>
        <end position="420"/>
    </location>
</feature>
<feature type="region of interest" description="Disordered" evidence="5">
    <location>
        <begin position="30"/>
        <end position="56"/>
    </location>
</feature>
<sequence>MKEESPGQENVVADTGTEIRAHLLTVRQPGPALGSLGSPLTASHASSSPDTVAGTPGTQFNTVSVFGDDVFAGGHADGAILSLKVEDGSDKEQVANSGADWIGVKEGNAGTSASKAPSVNTVFQTDVEDDTKQTPPTTFFGKFRRFLQSVVDSNVYEGLVVFVVVCNAAFLASYTRVPKPEDSTYGKWLRIVELAEYGFSVFFILDFLIVLGASGFRRIFGSLLGLFSAAVALFSILNLIPGTVDFTGIRILMVLRALHIVPGLKHMTTIIDALALSLPLLRDIGVLSIYFFVAFGIVGVNVWIGEFRRRCVDDLTGIIVLNDQTCSTSPQWGFQCPIGSTCKDGGVGNPTYGTASFDNILSASMTIFQTLTTEGWSNILFSAMDSTTGFAFLYFVAVVIVGQQLLVGSLIAVVSSSLGQKIAEWEASQSKGDSDAGSVKSVEAGMSVKSLDQEYEHHLPGVATSHGSRIWKTMVVVNWWKFRRILAHVVCHPIAERVMLLVTFVSALGLALVKKDSTPEWDDALDKINYICTYIFAAEMAGKLLGIGPRRYIKSAWNLVDGLFTVLGLLEIFVFTGAGGGLTAVRVLRAFRILR</sequence>
<comment type="subcellular location">
    <subcellularLocation>
        <location evidence="1">Membrane</location>
        <topology evidence="1">Multi-pass membrane protein</topology>
    </subcellularLocation>
</comment>
<dbReference type="STRING" id="1344416.A0A139ANF5"/>
<dbReference type="GO" id="GO:0001518">
    <property type="term" value="C:voltage-gated sodium channel complex"/>
    <property type="evidence" value="ECO:0007669"/>
    <property type="project" value="TreeGrafter"/>
</dbReference>
<feature type="transmembrane region" description="Helical" evidence="6">
    <location>
        <begin position="194"/>
        <end position="213"/>
    </location>
</feature>
<evidence type="ECO:0000313" key="9">
    <source>
        <dbReference type="Proteomes" id="UP000070544"/>
    </source>
</evidence>
<feature type="transmembrane region" description="Helical" evidence="6">
    <location>
        <begin position="284"/>
        <end position="304"/>
    </location>
</feature>
<name>A0A139ANF5_GONPJ</name>
<evidence type="ECO:0000256" key="2">
    <source>
        <dbReference type="ARBA" id="ARBA00022692"/>
    </source>
</evidence>
<keyword evidence="2 6" id="KW-0812">Transmembrane</keyword>
<feature type="transmembrane region" description="Helical" evidence="6">
    <location>
        <begin position="154"/>
        <end position="174"/>
    </location>
</feature>
<feature type="non-terminal residue" evidence="8">
    <location>
        <position position="595"/>
    </location>
</feature>
<dbReference type="OrthoDB" id="416585at2759"/>
<evidence type="ECO:0000259" key="7">
    <source>
        <dbReference type="Pfam" id="PF00520"/>
    </source>
</evidence>
<dbReference type="GO" id="GO:0005248">
    <property type="term" value="F:voltage-gated sodium channel activity"/>
    <property type="evidence" value="ECO:0007669"/>
    <property type="project" value="TreeGrafter"/>
</dbReference>
<dbReference type="Proteomes" id="UP000070544">
    <property type="component" value="Unassembled WGS sequence"/>
</dbReference>
<evidence type="ECO:0000256" key="1">
    <source>
        <dbReference type="ARBA" id="ARBA00004141"/>
    </source>
</evidence>
<dbReference type="Pfam" id="PF00520">
    <property type="entry name" value="Ion_trans"/>
    <property type="match status" value="2"/>
</dbReference>